<evidence type="ECO:0000313" key="3">
    <source>
        <dbReference type="EMBL" id="KST68945.1"/>
    </source>
</evidence>
<evidence type="ECO:0000313" key="2">
    <source>
        <dbReference type="EMBL" id="KST65266.1"/>
    </source>
</evidence>
<keyword evidence="1" id="KW-0472">Membrane</keyword>
<proteinExistence type="predicted"/>
<dbReference type="OrthoDB" id="572942at2"/>
<dbReference type="EMBL" id="LMTZ01000110">
    <property type="protein sequence ID" value="KST65266.1"/>
    <property type="molecule type" value="Genomic_DNA"/>
</dbReference>
<accession>A0A0V7ZLI8</accession>
<keyword evidence="4" id="KW-1185">Reference proteome</keyword>
<protein>
    <submittedName>
        <fullName evidence="2">Uncharacterized protein</fullName>
    </submittedName>
</protein>
<dbReference type="Proteomes" id="UP000053372">
    <property type="component" value="Unassembled WGS sequence"/>
</dbReference>
<dbReference type="EMBL" id="LMTZ01000041">
    <property type="protein sequence ID" value="KST68945.1"/>
    <property type="molecule type" value="Genomic_DNA"/>
</dbReference>
<organism evidence="2 4">
    <name type="scientific">Mastigocoleus testarum BC008</name>
    <dbReference type="NCBI Taxonomy" id="371196"/>
    <lineage>
        <taxon>Bacteria</taxon>
        <taxon>Bacillati</taxon>
        <taxon>Cyanobacteriota</taxon>
        <taxon>Cyanophyceae</taxon>
        <taxon>Nostocales</taxon>
        <taxon>Hapalosiphonaceae</taxon>
        <taxon>Mastigocoleus</taxon>
    </lineage>
</organism>
<name>A0A0V7ZLI8_9CYAN</name>
<keyword evidence="1" id="KW-1133">Transmembrane helix</keyword>
<sequence length="199" mass="22629">MLPLKDTNNRGTWFLERFLVPTILILVALLQFYLAHTANLSPWKGGGFGMFAAVDSPSMRVLAAEGLAEGGQLIRLDALDSLDNSTIRRILSLPRQIHLEQIASELISEKFVPQNVQRQTTLERLRRENPKFAIQVSGILLKNQPIYRLKTPEDPILLNDSVKTLKAIRLQWWSLRFDRNHNRLLAEPLGEPVEAGNWS</sequence>
<gene>
    <name evidence="3" type="ORF">BC008_02405</name>
    <name evidence="2" type="ORF">BC008_20970</name>
</gene>
<feature type="transmembrane region" description="Helical" evidence="1">
    <location>
        <begin position="18"/>
        <end position="35"/>
    </location>
</feature>
<evidence type="ECO:0000256" key="1">
    <source>
        <dbReference type="SAM" id="Phobius"/>
    </source>
</evidence>
<comment type="caution">
    <text evidence="2">The sequence shown here is derived from an EMBL/GenBank/DDBJ whole genome shotgun (WGS) entry which is preliminary data.</text>
</comment>
<reference evidence="2 4" key="1">
    <citation type="journal article" date="2015" name="Genome Announc.">
        <title>Draft Genome of the Euendolithic (true boring) Cyanobacterium Mastigocoleus testarum strain BC008.</title>
        <authorList>
            <person name="Guida B.S."/>
            <person name="Garcia-Pichel F."/>
        </authorList>
    </citation>
    <scope>NUCLEOTIDE SEQUENCE [LARGE SCALE GENOMIC DNA]</scope>
    <source>
        <strain evidence="2 4">BC008</strain>
    </source>
</reference>
<dbReference type="RefSeq" id="WP_027845321.1">
    <property type="nucleotide sequence ID" value="NZ_LMTZ01000041.1"/>
</dbReference>
<keyword evidence="1" id="KW-0812">Transmembrane</keyword>
<dbReference type="AlphaFoldDB" id="A0A0V7ZLI8"/>
<evidence type="ECO:0000313" key="4">
    <source>
        <dbReference type="Proteomes" id="UP000053372"/>
    </source>
</evidence>